<dbReference type="InterPro" id="IPR050953">
    <property type="entry name" value="N4_N6_ade-DNA_methylase"/>
</dbReference>
<evidence type="ECO:0000256" key="3">
    <source>
        <dbReference type="ARBA" id="ARBA00022679"/>
    </source>
</evidence>
<keyword evidence="9" id="KW-1185">Reference proteome</keyword>
<dbReference type="STRING" id="935223.SAMN04488131_11375"/>
<dbReference type="Pfam" id="PF07669">
    <property type="entry name" value="Eco57I"/>
    <property type="match status" value="1"/>
</dbReference>
<feature type="domain" description="Type II methyltransferase M.TaqI-like" evidence="7">
    <location>
        <begin position="557"/>
        <end position="910"/>
    </location>
</feature>
<organism evidence="8 9">
    <name type="scientific">Flavobacterium xueshanense</name>
    <dbReference type="NCBI Taxonomy" id="935223"/>
    <lineage>
        <taxon>Bacteria</taxon>
        <taxon>Pseudomonadati</taxon>
        <taxon>Bacteroidota</taxon>
        <taxon>Flavobacteriia</taxon>
        <taxon>Flavobacteriales</taxon>
        <taxon>Flavobacteriaceae</taxon>
        <taxon>Flavobacterium</taxon>
    </lineage>
</organism>
<proteinExistence type="predicted"/>
<comment type="catalytic activity">
    <reaction evidence="5">
        <text>a 2'-deoxyadenosine in DNA + S-adenosyl-L-methionine = an N(6)-methyl-2'-deoxyadenosine in DNA + S-adenosyl-L-homocysteine + H(+)</text>
        <dbReference type="Rhea" id="RHEA:15197"/>
        <dbReference type="Rhea" id="RHEA-COMP:12418"/>
        <dbReference type="Rhea" id="RHEA-COMP:12419"/>
        <dbReference type="ChEBI" id="CHEBI:15378"/>
        <dbReference type="ChEBI" id="CHEBI:57856"/>
        <dbReference type="ChEBI" id="CHEBI:59789"/>
        <dbReference type="ChEBI" id="CHEBI:90615"/>
        <dbReference type="ChEBI" id="CHEBI:90616"/>
        <dbReference type="EC" id="2.1.1.72"/>
    </reaction>
</comment>
<dbReference type="GO" id="GO:0006304">
    <property type="term" value="P:DNA modification"/>
    <property type="evidence" value="ECO:0007669"/>
    <property type="project" value="InterPro"/>
</dbReference>
<protein>
    <recommendedName>
        <fullName evidence="1">site-specific DNA-methyltransferase (adenine-specific)</fullName>
        <ecNumber evidence="1">2.1.1.72</ecNumber>
    </recommendedName>
</protein>
<keyword evidence="4" id="KW-0949">S-adenosyl-L-methionine</keyword>
<evidence type="ECO:0000256" key="2">
    <source>
        <dbReference type="ARBA" id="ARBA00022603"/>
    </source>
</evidence>
<dbReference type="PANTHER" id="PTHR33841">
    <property type="entry name" value="DNA METHYLTRANSFERASE YEEA-RELATED"/>
    <property type="match status" value="1"/>
</dbReference>
<dbReference type="PRINTS" id="PR00507">
    <property type="entry name" value="N12N6MTFRASE"/>
</dbReference>
<dbReference type="EMBL" id="FONQ01000013">
    <property type="protein sequence ID" value="SFF27441.1"/>
    <property type="molecule type" value="Genomic_DNA"/>
</dbReference>
<name>A0A1I2HG19_9FLAO</name>
<keyword evidence="6" id="KW-0175">Coiled coil</keyword>
<evidence type="ECO:0000313" key="8">
    <source>
        <dbReference type="EMBL" id="SFF27441.1"/>
    </source>
</evidence>
<dbReference type="Proteomes" id="UP000198596">
    <property type="component" value="Unassembled WGS sequence"/>
</dbReference>
<dbReference type="InterPro" id="IPR029063">
    <property type="entry name" value="SAM-dependent_MTases_sf"/>
</dbReference>
<evidence type="ECO:0000256" key="1">
    <source>
        <dbReference type="ARBA" id="ARBA00011900"/>
    </source>
</evidence>
<accession>A0A1I2HG19</accession>
<dbReference type="OrthoDB" id="32195at2"/>
<evidence type="ECO:0000256" key="5">
    <source>
        <dbReference type="ARBA" id="ARBA00047942"/>
    </source>
</evidence>
<evidence type="ECO:0000259" key="7">
    <source>
        <dbReference type="Pfam" id="PF07669"/>
    </source>
</evidence>
<dbReference type="Gene3D" id="3.40.50.150">
    <property type="entry name" value="Vaccinia Virus protein VP39"/>
    <property type="match status" value="2"/>
</dbReference>
<dbReference type="GO" id="GO:0009007">
    <property type="term" value="F:site-specific DNA-methyltransferase (adenine-specific) activity"/>
    <property type="evidence" value="ECO:0007669"/>
    <property type="project" value="UniProtKB-EC"/>
</dbReference>
<dbReference type="SUPFAM" id="SSF53335">
    <property type="entry name" value="S-adenosyl-L-methionine-dependent methyltransferases"/>
    <property type="match status" value="1"/>
</dbReference>
<evidence type="ECO:0000256" key="4">
    <source>
        <dbReference type="ARBA" id="ARBA00022691"/>
    </source>
</evidence>
<evidence type="ECO:0000313" key="9">
    <source>
        <dbReference type="Proteomes" id="UP000198596"/>
    </source>
</evidence>
<dbReference type="RefSeq" id="WP_091206890.1">
    <property type="nucleotide sequence ID" value="NZ_FONQ01000013.1"/>
</dbReference>
<dbReference type="InterPro" id="IPR011639">
    <property type="entry name" value="MethylTrfase_TaqI-like_dom"/>
</dbReference>
<keyword evidence="3" id="KW-0808">Transferase</keyword>
<reference evidence="9" key="1">
    <citation type="submission" date="2016-10" db="EMBL/GenBank/DDBJ databases">
        <authorList>
            <person name="Varghese N."/>
            <person name="Submissions S."/>
        </authorList>
    </citation>
    <scope>NUCLEOTIDE SEQUENCE [LARGE SCALE GENOMIC DNA]</scope>
    <source>
        <strain evidence="9">CGMCC 1.9227</strain>
    </source>
</reference>
<evidence type="ECO:0000256" key="6">
    <source>
        <dbReference type="SAM" id="Coils"/>
    </source>
</evidence>
<dbReference type="EC" id="2.1.1.72" evidence="1"/>
<keyword evidence="2" id="KW-0489">Methyltransferase</keyword>
<dbReference type="PANTHER" id="PTHR33841:SF1">
    <property type="entry name" value="DNA METHYLTRANSFERASE A"/>
    <property type="match status" value="1"/>
</dbReference>
<dbReference type="GO" id="GO:0032259">
    <property type="term" value="P:methylation"/>
    <property type="evidence" value="ECO:0007669"/>
    <property type="project" value="UniProtKB-KW"/>
</dbReference>
<sequence length="1310" mass="151798">MALSFIKSSGNIITEDFCLALASETKADYVKDKSFGPEVKKVDETIAETFEKLRERWEENRSNIIENKLDNSELRNKWIIPFLKALGYQTIFVASNIKSESGIEYQIPYKGWDSEYAAPIHMVHSSQEFDIKDKSSRTHANKSPQDSVQQFLNTSHHQWAILINGKKVRILRDFYHSITKGFLEFDIESIFETASSEQFRVLYRTLHQSRIDNQYQGNQVIEYDEEGVAIETEDNCLLESFHKKSRETGVKVGNKLREQVIDAIEKLGNGFAEDLNPDEFQNGKVKAYYAEILNIIYRLLFLMFAEQKGWLPVRNSIYARTYSLNALRERAERGNFNHDEEKDLWEGLKITFKLVTKGYTFKNGDIINAFGGQLFSDKKLKTINGLSLKNKYLLDAIYHLSYFKMDKLSNRINYANLAIDELGSVYESLLDYDPKLAREAITVGKREMKRGQFYLDDRGTDRKTSGSYYTDSRLVAQLIESALVPVINNVLVGKTTIAEKEQALLDLKVADIACGSGAFLCAALEKMGEELSLIRMGDEERPTEDQLREAKRDVLLHCIYGVDLNPMALELAKFSLWITASLPDMPMTFLDHKLKCGNSLIGANPDLIKKGIPAEAFNAVGNDNPAICTELKKKVKKQLEQLSKLEEPTEQYGFKFKRNETDELLELREKLNKHKQEKTDDVEAAEEEFHNLEKLEKQFKDWVMADVWTAAFFIEKEEHDLELYPTNTTLQSLKENQLVNKTLIDNVKMLSSKYNFFHYHLEFPEVFKKGGFDCLLGNPPWETVEFKTQEFFKTSAPHIANITVTNKRLKEIDKLNISNSSLYNDYLNEAYKYESYKRFYKFSGTFPLTNEGKINLYSKFTEKILNLSKASGIIVQGDIATGFDTKKIFDYLIQKELLSKFHHYHNRGKFFDIHRDTKFALLTIVPNSIITEFMFNIISYDEINDVNRKIVLSKKDIALINPNTKNAPVLRNSEDLSLLIKLYSFPIVCNLSHENPWKILNHRMINGSDDSRFLKLLSEFEFEGDKHSLSISLDRKEYLPVYESKLMWQYDHRFATYEEVTAKDISNSKPKYVNLEEKVNPDFEIFTKDYIDSEVFLDKYSKNYSQEWFIIYRNVTGAVNNRTTIATIVPKLPIVLSAYILKFDKCHDAKNQVCFLANINSFVFDFISRKKIGGSHLSVYVFDQIPVISPSHYNSKIIDVISNKVLNLTYTSNSLSKFASDLSYLEKPFKWNDRERFQLQCELDAIYAHLYGLEKEEMEYILDTFPIVKRKDIAKYGTFRTKDTILKLYDEFAWVKQEVQQQVKTTTEKA</sequence>
<feature type="coiled-coil region" evidence="6">
    <location>
        <begin position="657"/>
        <end position="695"/>
    </location>
</feature>
<gene>
    <name evidence="8" type="ORF">SAMN04488131_11375</name>
</gene>